<keyword evidence="4" id="KW-1185">Reference proteome</keyword>
<dbReference type="SUPFAM" id="SSF56349">
    <property type="entry name" value="DNA breaking-rejoining enzymes"/>
    <property type="match status" value="1"/>
</dbReference>
<name>A0ABW8L532_9GAMM</name>
<proteinExistence type="predicted"/>
<dbReference type="EMBL" id="JBJDPD010000001">
    <property type="protein sequence ID" value="MFK4000014.1"/>
    <property type="molecule type" value="Genomic_DNA"/>
</dbReference>
<comment type="caution">
    <text evidence="3">The sequence shown here is derived from an EMBL/GenBank/DDBJ whole genome shotgun (WGS) entry which is preliminary data.</text>
</comment>
<dbReference type="PROSITE" id="PS51898">
    <property type="entry name" value="TYR_RECOMBINASE"/>
    <property type="match status" value="1"/>
</dbReference>
<accession>A0ABW8L532</accession>
<dbReference type="RefSeq" id="WP_025650704.1">
    <property type="nucleotide sequence ID" value="NZ_JBJDPD010000001.1"/>
</dbReference>
<protein>
    <submittedName>
        <fullName evidence="3">Tyrosine-type recombinase/integrase</fullName>
    </submittedName>
</protein>
<feature type="domain" description="Tyr recombinase" evidence="2">
    <location>
        <begin position="520"/>
        <end position="758"/>
    </location>
</feature>
<dbReference type="Proteomes" id="UP001620234">
    <property type="component" value="Unassembled WGS sequence"/>
</dbReference>
<dbReference type="InterPro" id="IPR011010">
    <property type="entry name" value="DNA_brk_join_enz"/>
</dbReference>
<dbReference type="Pfam" id="PF00589">
    <property type="entry name" value="Phage_integrase"/>
    <property type="match status" value="1"/>
</dbReference>
<dbReference type="InterPro" id="IPR013762">
    <property type="entry name" value="Integrase-like_cat_sf"/>
</dbReference>
<organism evidence="3 4">
    <name type="scientific">Psychrobacter namhaensis</name>
    <dbReference type="NCBI Taxonomy" id="292734"/>
    <lineage>
        <taxon>Bacteria</taxon>
        <taxon>Pseudomonadati</taxon>
        <taxon>Pseudomonadota</taxon>
        <taxon>Gammaproteobacteria</taxon>
        <taxon>Moraxellales</taxon>
        <taxon>Moraxellaceae</taxon>
        <taxon>Psychrobacter</taxon>
    </lineage>
</organism>
<evidence type="ECO:0000259" key="2">
    <source>
        <dbReference type="PROSITE" id="PS51898"/>
    </source>
</evidence>
<reference evidence="3 4" key="1">
    <citation type="submission" date="2024-11" db="EMBL/GenBank/DDBJ databases">
        <title>The Natural Products Discovery Center: Release of the First 8490 Sequenced Strains for Exploring Actinobacteria Biosynthetic Diversity.</title>
        <authorList>
            <person name="Kalkreuter E."/>
            <person name="Kautsar S.A."/>
            <person name="Yang D."/>
            <person name="Bader C.D."/>
            <person name="Teijaro C.N."/>
            <person name="Fluegel L."/>
            <person name="Davis C.M."/>
            <person name="Simpson J.R."/>
            <person name="Lauterbach L."/>
            <person name="Steele A.D."/>
            <person name="Gui C."/>
            <person name="Meng S."/>
            <person name="Li G."/>
            <person name="Viehrig K."/>
            <person name="Ye F."/>
            <person name="Su P."/>
            <person name="Kiefer A.F."/>
            <person name="Nichols A."/>
            <person name="Cepeda A.J."/>
            <person name="Yan W."/>
            <person name="Fan B."/>
            <person name="Jiang Y."/>
            <person name="Adhikari A."/>
            <person name="Zheng C.-J."/>
            <person name="Schuster L."/>
            <person name="Cowan T.M."/>
            <person name="Smanski M.J."/>
            <person name="Chevrette M.G."/>
            <person name="De Carvalho L.P.S."/>
            <person name="Shen B."/>
        </authorList>
    </citation>
    <scope>NUCLEOTIDE SEQUENCE [LARGE SCALE GENOMIC DNA]</scope>
    <source>
        <strain evidence="3 4">NPDC077433</strain>
    </source>
</reference>
<dbReference type="InterPro" id="IPR002104">
    <property type="entry name" value="Integrase_catalytic"/>
</dbReference>
<dbReference type="Gene3D" id="1.10.443.10">
    <property type="entry name" value="Intergrase catalytic core"/>
    <property type="match status" value="1"/>
</dbReference>
<evidence type="ECO:0000256" key="1">
    <source>
        <dbReference type="ARBA" id="ARBA00023172"/>
    </source>
</evidence>
<keyword evidence="1" id="KW-0233">DNA recombination</keyword>
<gene>
    <name evidence="3" type="ORF">ACI2I3_01515</name>
</gene>
<evidence type="ECO:0000313" key="4">
    <source>
        <dbReference type="Proteomes" id="UP001620234"/>
    </source>
</evidence>
<evidence type="ECO:0000313" key="3">
    <source>
        <dbReference type="EMBL" id="MFK4000014.1"/>
    </source>
</evidence>
<sequence length="1049" mass="120947">MDNISAHKMRQLNREEAKNSIKYDAKALIKEYINQYPMQSPCELQHHYEAINQLLEEKFDTAQNFQLARRGFLEFIRDYNKAHQIYLNEPVVPILATRERLTINYDWFVNGCAVADSSAMMIESWQRKRRFSMNDLVEGLLYCSIMYGGINDIEVLKALYDWLFGERRIYKINMSATDEKSRVECLAIIPLSVPDDNYGTTLDDSESLHRFVDYIPDDMGLCFLYALKDKELNTAKIKPFNTIINDISQTLKLTNKDIDRPQHSMLIKYANYHWRQLEGSLIDGALAVVKQDDIKTTGLPTEKLIHYNRELINQNPEPLEWSELFDASYQTVGKSQDKRDATVYPSFSKNLIKELQDALKLTRNAAICTITILMTDASQPNARRLLSWVLSLLGDNSIRLNTISKYAGCIGRDWLMLTLDEDIDQWEGNDFEEVYEQIIQSKVKDGRKFSVLCKSSEFDDTYSGIDNDNHTTGQPLSYLDRLKDSQKFTYGRLKAFHDHQRMHFDAPYVHFPWGNNRQVVKAEMISPRVYRAMRSYIQTSELEIEQKQLCFIVLALAYRTGMRINEIIGIKVSDIADIGFINGQVVEVPKIILKPNRYRRLKSSSSKRVIPIDRLFKDDELKPFIAFYYQQKRLKRNYLFSQGSGDQPLPSVFFSNMMKIIWDRLLSTHDFTFHSFRHTAISQLVLVLNDSPLREVMTDYGTAHSESIVSAVLANNKEKGMWFGLASFAGHLTPDTTFEYYMHTAHLLAGWQMSQATLVMPITVFEMVTGIGYQTVNRQNGRAYSPNTKQVHLDKMRGYLINKVASKESLLSYNRTPANTDYEQNTQNDAANTRPSLFVHPRIYDVIALLEELQKTSVDKRADQLAEVALQHGIAVNDARQIYDRASQIFTDDRLLLSAPTGHKNQEVLVKALDRAYQMSIDEPARLKSFVGIFTGKKNLNTSSIHFGIKETQLKMLQQFMEVGCQLIDASHWRIRAHSEQAVRDIKKELGLNSSIRIGARESFHGYEVRVVQKKRRRSDKNMAITDDYYSSSGILKYVGYLLIILVEN</sequence>